<proteinExistence type="predicted"/>
<protein>
    <submittedName>
        <fullName evidence="2">Uncharacterized protein</fullName>
    </submittedName>
</protein>
<accession>A0AC34GR68</accession>
<sequence length="469" mass="54441">MRFFSFSIIFFFNLSILLSKCADIDDDELPADYYDEKTTQQPRHDFDDFVYHDDIGRTAQLKERKYSLPAEFVGMNRRAWVNITPSTPIPKAWDKVIGFDQHNHLMIKATYQEHPSWIKLIPSSKMEYSGGLKLEIDLLNKGKRDSRSCGNPLGKNIYRKVAHLKFLSDNDTVCHYTITFDQENPVVIRHMHSDWEMQGNYTALNKVLIILGEKYLYAFPFYQTPTSIENKGTQYARWVNKPEMMPCQPPEATGFMNPPHDISIKFYTIEDYSPCQIAIIMDILDEVRVPIDQPQKQRYRPALPPPKPTIELKEWTIFENYYIGWNILGIYAFCCIICAFSVFAFCNPLTFFDTHDNLHGLPYDYFEETASSETESTEGSIVDTSLPKWFESSSQKQVSRFGELNFVQLQLNKKKQKKNINKPGVTTVSQVSQISDVSQISKVSTNQNEKKEENNENQNNNVEVTEREH</sequence>
<dbReference type="Proteomes" id="UP000887579">
    <property type="component" value="Unplaced"/>
</dbReference>
<evidence type="ECO:0000313" key="2">
    <source>
        <dbReference type="WBParaSite" id="ES5_v2.g7022.t1"/>
    </source>
</evidence>
<name>A0AC34GR68_9BILA</name>
<dbReference type="WBParaSite" id="ES5_v2.g7022.t1">
    <property type="protein sequence ID" value="ES5_v2.g7022.t1"/>
    <property type="gene ID" value="ES5_v2.g7022"/>
</dbReference>
<evidence type="ECO:0000313" key="1">
    <source>
        <dbReference type="Proteomes" id="UP000887579"/>
    </source>
</evidence>
<organism evidence="1 2">
    <name type="scientific">Panagrolaimus sp. ES5</name>
    <dbReference type="NCBI Taxonomy" id="591445"/>
    <lineage>
        <taxon>Eukaryota</taxon>
        <taxon>Metazoa</taxon>
        <taxon>Ecdysozoa</taxon>
        <taxon>Nematoda</taxon>
        <taxon>Chromadorea</taxon>
        <taxon>Rhabditida</taxon>
        <taxon>Tylenchina</taxon>
        <taxon>Panagrolaimomorpha</taxon>
        <taxon>Panagrolaimoidea</taxon>
        <taxon>Panagrolaimidae</taxon>
        <taxon>Panagrolaimus</taxon>
    </lineage>
</organism>
<reference evidence="2" key="1">
    <citation type="submission" date="2022-11" db="UniProtKB">
        <authorList>
            <consortium name="WormBaseParasite"/>
        </authorList>
    </citation>
    <scope>IDENTIFICATION</scope>
</reference>